<gene>
    <name evidence="2" type="ORF">B0I36DRAFT_341319</name>
</gene>
<dbReference type="GeneID" id="70185551"/>
<organism evidence="2 3">
    <name type="scientific">Microdochium trichocladiopsis</name>
    <dbReference type="NCBI Taxonomy" id="1682393"/>
    <lineage>
        <taxon>Eukaryota</taxon>
        <taxon>Fungi</taxon>
        <taxon>Dikarya</taxon>
        <taxon>Ascomycota</taxon>
        <taxon>Pezizomycotina</taxon>
        <taxon>Sordariomycetes</taxon>
        <taxon>Xylariomycetidae</taxon>
        <taxon>Xylariales</taxon>
        <taxon>Microdochiaceae</taxon>
        <taxon>Microdochium</taxon>
    </lineage>
</organism>
<sequence>MRLSPPYKHSPGLRPTPTTGDDGAVAPWRIPSGLHGRPSDSATSSVLATTWYRRACLRAWQCSSWKTPPSGVPRQQAVPRSRLAHLSVRRGNGNGAVGLHVHGVSQGLGFWHRRVCFTSFRQPAGLVCAPTTVQYRTLAPTPSCVIELATHRRILPRLLNGNLF</sequence>
<name>A0A9P9BIB2_9PEZI</name>
<evidence type="ECO:0000313" key="3">
    <source>
        <dbReference type="Proteomes" id="UP000756346"/>
    </source>
</evidence>
<dbReference type="EMBL" id="JAGTJQ010000016">
    <property type="protein sequence ID" value="KAH7010863.1"/>
    <property type="molecule type" value="Genomic_DNA"/>
</dbReference>
<feature type="non-terminal residue" evidence="2">
    <location>
        <position position="164"/>
    </location>
</feature>
<dbReference type="RefSeq" id="XP_046004348.1">
    <property type="nucleotide sequence ID" value="XM_046156005.1"/>
</dbReference>
<keyword evidence="3" id="KW-1185">Reference proteome</keyword>
<reference evidence="2" key="1">
    <citation type="journal article" date="2021" name="Nat. Commun.">
        <title>Genetic determinants of endophytism in the Arabidopsis root mycobiome.</title>
        <authorList>
            <person name="Mesny F."/>
            <person name="Miyauchi S."/>
            <person name="Thiergart T."/>
            <person name="Pickel B."/>
            <person name="Atanasova L."/>
            <person name="Karlsson M."/>
            <person name="Huettel B."/>
            <person name="Barry K.W."/>
            <person name="Haridas S."/>
            <person name="Chen C."/>
            <person name="Bauer D."/>
            <person name="Andreopoulos W."/>
            <person name="Pangilinan J."/>
            <person name="LaButti K."/>
            <person name="Riley R."/>
            <person name="Lipzen A."/>
            <person name="Clum A."/>
            <person name="Drula E."/>
            <person name="Henrissat B."/>
            <person name="Kohler A."/>
            <person name="Grigoriev I.V."/>
            <person name="Martin F.M."/>
            <person name="Hacquard S."/>
        </authorList>
    </citation>
    <scope>NUCLEOTIDE SEQUENCE</scope>
    <source>
        <strain evidence="2">MPI-CAGE-CH-0230</strain>
    </source>
</reference>
<evidence type="ECO:0000313" key="2">
    <source>
        <dbReference type="EMBL" id="KAH7010863.1"/>
    </source>
</evidence>
<evidence type="ECO:0000256" key="1">
    <source>
        <dbReference type="SAM" id="MobiDB-lite"/>
    </source>
</evidence>
<accession>A0A9P9BIB2</accession>
<proteinExistence type="predicted"/>
<protein>
    <submittedName>
        <fullName evidence="2">Uncharacterized protein</fullName>
    </submittedName>
</protein>
<dbReference type="Proteomes" id="UP000756346">
    <property type="component" value="Unassembled WGS sequence"/>
</dbReference>
<comment type="caution">
    <text evidence="2">The sequence shown here is derived from an EMBL/GenBank/DDBJ whole genome shotgun (WGS) entry which is preliminary data.</text>
</comment>
<dbReference type="AlphaFoldDB" id="A0A9P9BIB2"/>
<feature type="region of interest" description="Disordered" evidence="1">
    <location>
        <begin position="1"/>
        <end position="42"/>
    </location>
</feature>